<evidence type="ECO:0000256" key="5">
    <source>
        <dbReference type="ARBA" id="ARBA00022989"/>
    </source>
</evidence>
<evidence type="ECO:0000256" key="11">
    <source>
        <dbReference type="SAM" id="Phobius"/>
    </source>
</evidence>
<evidence type="ECO:0000256" key="6">
    <source>
        <dbReference type="ARBA" id="ARBA00023098"/>
    </source>
</evidence>
<evidence type="ECO:0000256" key="3">
    <source>
        <dbReference type="ARBA" id="ARBA00022679"/>
    </source>
</evidence>
<proteinExistence type="inferred from homology"/>
<dbReference type="Proteomes" id="UP001473302">
    <property type="component" value="Unassembled WGS sequence"/>
</dbReference>
<dbReference type="Pfam" id="PF01066">
    <property type="entry name" value="CDP-OH_P_transf"/>
    <property type="match status" value="1"/>
</dbReference>
<feature type="transmembrane region" description="Helical" evidence="11">
    <location>
        <begin position="251"/>
        <end position="274"/>
    </location>
</feature>
<sequence length="377" mass="43236">MTAYQNRAERRSVRRVELRKMRTQYKQDKKILRSKWFNYNARKIRKTVFYYRLKQASVRKAEDFSIECNTQDTMETYTSVDISVTFTRQEEGPSPHLNKKEDVLRLLATRVPKTLFIELKRVPFNKRFIHFVPLNKNSLKSESLLKCQEALKFRVKVFARPFVATPQIPEKKEKKQILHENIYTIPNMLTMGRLIAAPYVGYLIVNHDYQLALGVFVLAGLTDMLDGFIARRYNLKTIVGSIIDPMADKTLMTVLTVTLAMQGLLPMPLAYVILGRDAGLVLASFYYRYISLPKPKTLVRYFDFSIPSAEVRPTNISKVNTLLQLVLMTGTLTTVTLGQPSLEVLSALQWAVGGTTIWSGASYIYSKDAVRILNQAK</sequence>
<comment type="similarity">
    <text evidence="10">Belongs to the CDP-alcohol phosphatidyltransferase class-I family.</text>
</comment>
<accession>A0ABP9ZC43</accession>
<keyword evidence="6" id="KW-0443">Lipid metabolism</keyword>
<dbReference type="PANTHER" id="PTHR14269:SF60">
    <property type="entry name" value="CARDIOLIPIN SYNTHASE (CMP-FORMING)"/>
    <property type="match status" value="1"/>
</dbReference>
<evidence type="ECO:0000256" key="8">
    <source>
        <dbReference type="ARBA" id="ARBA00023209"/>
    </source>
</evidence>
<comment type="caution">
    <text evidence="12">The sequence shown here is derived from an EMBL/GenBank/DDBJ whole genome shotgun (WGS) entry which is preliminary data.</text>
</comment>
<keyword evidence="5 11" id="KW-1133">Transmembrane helix</keyword>
<evidence type="ECO:0000256" key="10">
    <source>
        <dbReference type="RuleBase" id="RU003750"/>
    </source>
</evidence>
<reference evidence="12 13" key="1">
    <citation type="submission" date="2024-04" db="EMBL/GenBank/DDBJ databases">
        <title>genome sequences of Mucor flavus KT1a and Helicostylum pulchrum KT1b strains isolated from the surface of a dry-aged beef.</title>
        <authorList>
            <person name="Toyotome T."/>
            <person name="Hosono M."/>
            <person name="Torimaru M."/>
            <person name="Fukuda K."/>
            <person name="Mikami N."/>
        </authorList>
    </citation>
    <scope>NUCLEOTIDE SEQUENCE [LARGE SCALE GENOMIC DNA]</scope>
    <source>
        <strain evidence="12 13">KT1a</strain>
    </source>
</reference>
<dbReference type="PANTHER" id="PTHR14269">
    <property type="entry name" value="CDP-DIACYLGLYCEROL--GLYCEROL-3-PHOSPHATE 3-PHOSPHATIDYLTRANSFERASE-RELATED"/>
    <property type="match status" value="1"/>
</dbReference>
<keyword evidence="8" id="KW-0594">Phospholipid biosynthesis</keyword>
<evidence type="ECO:0008006" key="14">
    <source>
        <dbReference type="Google" id="ProtNLM"/>
    </source>
</evidence>
<dbReference type="InterPro" id="IPR050324">
    <property type="entry name" value="CDP-alcohol_PTase-I"/>
</dbReference>
<evidence type="ECO:0000256" key="9">
    <source>
        <dbReference type="ARBA" id="ARBA00023264"/>
    </source>
</evidence>
<dbReference type="PROSITE" id="PS00379">
    <property type="entry name" value="CDP_ALCOHOL_P_TRANSF"/>
    <property type="match status" value="1"/>
</dbReference>
<dbReference type="Gene3D" id="1.20.120.1760">
    <property type="match status" value="1"/>
</dbReference>
<keyword evidence="4 11" id="KW-0812">Transmembrane</keyword>
<comment type="subcellular location">
    <subcellularLocation>
        <location evidence="1">Membrane</location>
        <topology evidence="1">Multi-pass membrane protein</topology>
    </subcellularLocation>
</comment>
<evidence type="ECO:0000256" key="1">
    <source>
        <dbReference type="ARBA" id="ARBA00004141"/>
    </source>
</evidence>
<keyword evidence="3 10" id="KW-0808">Transferase</keyword>
<feature type="transmembrane region" description="Helical" evidence="11">
    <location>
        <begin position="182"/>
        <end position="205"/>
    </location>
</feature>
<organism evidence="12 13">
    <name type="scientific">Mucor flavus</name>
    <dbReference type="NCBI Taxonomy" id="439312"/>
    <lineage>
        <taxon>Eukaryota</taxon>
        <taxon>Fungi</taxon>
        <taxon>Fungi incertae sedis</taxon>
        <taxon>Mucoromycota</taxon>
        <taxon>Mucoromycotina</taxon>
        <taxon>Mucoromycetes</taxon>
        <taxon>Mucorales</taxon>
        <taxon>Mucorineae</taxon>
        <taxon>Mucoraceae</taxon>
        <taxon>Mucor</taxon>
    </lineage>
</organism>
<feature type="transmembrane region" description="Helical" evidence="11">
    <location>
        <begin position="211"/>
        <end position="230"/>
    </location>
</feature>
<dbReference type="InterPro" id="IPR043130">
    <property type="entry name" value="CDP-OH_PTrfase_TM_dom"/>
</dbReference>
<evidence type="ECO:0000256" key="4">
    <source>
        <dbReference type="ARBA" id="ARBA00022692"/>
    </source>
</evidence>
<protein>
    <recommendedName>
        <fullName evidence="14">Cardiolipin synthase</fullName>
    </recommendedName>
</protein>
<keyword evidence="7 11" id="KW-0472">Membrane</keyword>
<name>A0ABP9ZC43_9FUNG</name>
<keyword evidence="13" id="KW-1185">Reference proteome</keyword>
<dbReference type="EMBL" id="BAABUK010000034">
    <property type="protein sequence ID" value="GAA5816677.1"/>
    <property type="molecule type" value="Genomic_DNA"/>
</dbReference>
<keyword evidence="9" id="KW-1208">Phospholipid metabolism</keyword>
<gene>
    <name evidence="12" type="ORF">MFLAVUS_010207</name>
</gene>
<evidence type="ECO:0000313" key="13">
    <source>
        <dbReference type="Proteomes" id="UP001473302"/>
    </source>
</evidence>
<dbReference type="InterPro" id="IPR000462">
    <property type="entry name" value="CDP-OH_P_trans"/>
</dbReference>
<keyword evidence="2" id="KW-0444">Lipid biosynthesis</keyword>
<evidence type="ECO:0000256" key="2">
    <source>
        <dbReference type="ARBA" id="ARBA00022516"/>
    </source>
</evidence>
<evidence type="ECO:0000313" key="12">
    <source>
        <dbReference type="EMBL" id="GAA5816677.1"/>
    </source>
</evidence>
<evidence type="ECO:0000256" key="7">
    <source>
        <dbReference type="ARBA" id="ARBA00023136"/>
    </source>
</evidence>
<dbReference type="InterPro" id="IPR048254">
    <property type="entry name" value="CDP_ALCOHOL_P_TRANSF_CS"/>
</dbReference>